<gene>
    <name evidence="1" type="ORF">FHS29_007139</name>
</gene>
<keyword evidence="2" id="KW-1185">Reference proteome</keyword>
<feature type="non-terminal residue" evidence="1">
    <location>
        <position position="46"/>
    </location>
</feature>
<sequence length="46" mass="4964">MAERPNMGVRRGRAGASNRPEVVVDEEIGMVLIVTPLADVPRPLPP</sequence>
<comment type="caution">
    <text evidence="1">The sequence shown here is derived from an EMBL/GenBank/DDBJ whole genome shotgun (WGS) entry which is preliminary data.</text>
</comment>
<protein>
    <submittedName>
        <fullName evidence="1">Uncharacterized protein</fullName>
    </submittedName>
</protein>
<organism evidence="1 2">
    <name type="scientific">Saccharothrix tamanrassetensis</name>
    <dbReference type="NCBI Taxonomy" id="1051531"/>
    <lineage>
        <taxon>Bacteria</taxon>
        <taxon>Bacillati</taxon>
        <taxon>Actinomycetota</taxon>
        <taxon>Actinomycetes</taxon>
        <taxon>Pseudonocardiales</taxon>
        <taxon>Pseudonocardiaceae</taxon>
        <taxon>Saccharothrix</taxon>
    </lineage>
</organism>
<evidence type="ECO:0000313" key="2">
    <source>
        <dbReference type="Proteomes" id="UP000547510"/>
    </source>
</evidence>
<dbReference type="EMBL" id="JACHJN010000016">
    <property type="protein sequence ID" value="MBB5960515.1"/>
    <property type="molecule type" value="Genomic_DNA"/>
</dbReference>
<dbReference type="Proteomes" id="UP000547510">
    <property type="component" value="Unassembled WGS sequence"/>
</dbReference>
<accession>A0A841CX52</accession>
<proteinExistence type="predicted"/>
<reference evidence="1 2" key="1">
    <citation type="submission" date="2020-08" db="EMBL/GenBank/DDBJ databases">
        <title>Genomic Encyclopedia of Type Strains, Phase III (KMG-III): the genomes of soil and plant-associated and newly described type strains.</title>
        <authorList>
            <person name="Whitman W."/>
        </authorList>
    </citation>
    <scope>NUCLEOTIDE SEQUENCE [LARGE SCALE GENOMIC DNA]</scope>
    <source>
        <strain evidence="1 2">CECT 8640</strain>
    </source>
</reference>
<dbReference type="AlphaFoldDB" id="A0A841CX52"/>
<name>A0A841CX52_9PSEU</name>
<evidence type="ECO:0000313" key="1">
    <source>
        <dbReference type="EMBL" id="MBB5960515.1"/>
    </source>
</evidence>